<dbReference type="KEGG" id="tig:THII_2274"/>
<evidence type="ECO:0000256" key="3">
    <source>
        <dbReference type="ARBA" id="ARBA00048741"/>
    </source>
</evidence>
<dbReference type="OrthoDB" id="9763290at2"/>
<dbReference type="EMBL" id="AP014633">
    <property type="protein sequence ID" value="BAP56571.1"/>
    <property type="molecule type" value="Genomic_DNA"/>
</dbReference>
<evidence type="ECO:0000313" key="5">
    <source>
        <dbReference type="EMBL" id="BAP56571.1"/>
    </source>
</evidence>
<evidence type="ECO:0000256" key="1">
    <source>
        <dbReference type="ARBA" id="ARBA00005187"/>
    </source>
</evidence>
<dbReference type="SUPFAM" id="SSF52402">
    <property type="entry name" value="Adenine nucleotide alpha hydrolases-like"/>
    <property type="match status" value="1"/>
</dbReference>
<dbReference type="InterPro" id="IPR001962">
    <property type="entry name" value="Asn_synthase"/>
</dbReference>
<dbReference type="InterPro" id="IPR051786">
    <property type="entry name" value="ASN_synthetase/amidase"/>
</dbReference>
<sequence>MSDIILTADEVSSEDFKNILSKLCFVKAAKTQQYDLSSLKVGIVRVDSLDWWGSAIDRETGTWAGFIGRIALPAQEWQTALELPFEGGVVAKQVMAQWLKYQNNMVNWLNGGTVVIYEQKAHQLHVITDRMGIYPLFASTVGGIYLGSHPDSLAQLLTANGYQLHLDLVTMAEFIIVGRCVHPHSYYQEIYQLDPGTHYTWDLNCPNQPPHQVEYWHPRYLDETPTATDEELAAELAQAIRQAVRVRTPSHLGKVGILLSGGIDSRAILFSVEQPQAVNCITLFDEPNVELKTAKKLAAIARANHHCFQRDFEYYGRTAQENVRISGGMSEFQHGHFLGMNEEISHLELGVLLSGCYADYLFKGLAFNKKYQTFFGKTLPLWQINCYNKQWYRPYYTLKSEKFNRVIYERIQERLLGIQLDDYLNNALAIEEKRIRPLSRIFANMAQSVLRRTQPWDSLFADPAILEVYGRFPALAKVNSTIFEKAVAKIVGSRGKSVADSNYGSKLGAHAQVKVIQWLLANGQQEIGYFLGLKKPPSAHATDGSWPNWEYYILHSQVLRELWHSPTPPEEEILTAIYGDNPWEISMAEWTKRRDLFFRLLTLKLWLRTSGMAQ</sequence>
<gene>
    <name evidence="5" type="ORF">THII_2274</name>
</gene>
<dbReference type="Proteomes" id="UP000031623">
    <property type="component" value="Chromosome"/>
</dbReference>
<dbReference type="Gene3D" id="3.60.20.10">
    <property type="entry name" value="Glutamine Phosphoribosylpyrophosphate, subunit 1, domain 1"/>
    <property type="match status" value="1"/>
</dbReference>
<dbReference type="PANTHER" id="PTHR43284:SF1">
    <property type="entry name" value="ASPARAGINE SYNTHETASE"/>
    <property type="match status" value="1"/>
</dbReference>
<evidence type="ECO:0000256" key="2">
    <source>
        <dbReference type="ARBA" id="ARBA00012737"/>
    </source>
</evidence>
<feature type="domain" description="Asparagine synthetase" evidence="4">
    <location>
        <begin position="235"/>
        <end position="394"/>
    </location>
</feature>
<evidence type="ECO:0000313" key="6">
    <source>
        <dbReference type="Proteomes" id="UP000031623"/>
    </source>
</evidence>
<accession>A0A090BVB6</accession>
<protein>
    <recommendedName>
        <fullName evidence="2">asparagine synthase (glutamine-hydrolyzing)</fullName>
        <ecNumber evidence="2">6.3.5.4</ecNumber>
    </recommendedName>
</protein>
<dbReference type="EC" id="6.3.5.4" evidence="2"/>
<dbReference type="AlphaFoldDB" id="A0A090BVB6"/>
<dbReference type="PANTHER" id="PTHR43284">
    <property type="entry name" value="ASPARAGINE SYNTHETASE (GLUTAMINE-HYDROLYZING)"/>
    <property type="match status" value="1"/>
</dbReference>
<evidence type="ECO:0000259" key="4">
    <source>
        <dbReference type="Pfam" id="PF00733"/>
    </source>
</evidence>
<dbReference type="GO" id="GO:0004066">
    <property type="term" value="F:asparagine synthase (glutamine-hydrolyzing) activity"/>
    <property type="evidence" value="ECO:0007669"/>
    <property type="project" value="UniProtKB-EC"/>
</dbReference>
<comment type="pathway">
    <text evidence="1">Amino-acid biosynthesis; L-asparagine biosynthesis; L-asparagine from L-aspartate (L-Gln route): step 1/1.</text>
</comment>
<dbReference type="Gene3D" id="3.40.50.620">
    <property type="entry name" value="HUPs"/>
    <property type="match status" value="1"/>
</dbReference>
<reference evidence="5 6" key="1">
    <citation type="journal article" date="2014" name="ISME J.">
        <title>Ecophysiology of Thioploca ingrica as revealed by the complete genome sequence supplemented with proteomic evidence.</title>
        <authorList>
            <person name="Kojima H."/>
            <person name="Ogura Y."/>
            <person name="Yamamoto N."/>
            <person name="Togashi T."/>
            <person name="Mori H."/>
            <person name="Watanabe T."/>
            <person name="Nemoto F."/>
            <person name="Kurokawa K."/>
            <person name="Hayashi T."/>
            <person name="Fukui M."/>
        </authorList>
    </citation>
    <scope>NUCLEOTIDE SEQUENCE [LARGE SCALE GENOMIC DNA]</scope>
</reference>
<organism evidence="5 6">
    <name type="scientific">Thioploca ingrica</name>
    <dbReference type="NCBI Taxonomy" id="40754"/>
    <lineage>
        <taxon>Bacteria</taxon>
        <taxon>Pseudomonadati</taxon>
        <taxon>Pseudomonadota</taxon>
        <taxon>Gammaproteobacteria</taxon>
        <taxon>Thiotrichales</taxon>
        <taxon>Thiotrichaceae</taxon>
        <taxon>Thioploca</taxon>
    </lineage>
</organism>
<dbReference type="STRING" id="40754.THII_2274"/>
<dbReference type="InterPro" id="IPR029055">
    <property type="entry name" value="Ntn_hydrolases_N"/>
</dbReference>
<dbReference type="InterPro" id="IPR014729">
    <property type="entry name" value="Rossmann-like_a/b/a_fold"/>
</dbReference>
<dbReference type="HOGENOM" id="CLU_446791_0_0_6"/>
<name>A0A090BVB6_9GAMM</name>
<dbReference type="SUPFAM" id="SSF56235">
    <property type="entry name" value="N-terminal nucleophile aminohydrolases (Ntn hydrolases)"/>
    <property type="match status" value="1"/>
</dbReference>
<comment type="catalytic activity">
    <reaction evidence="3">
        <text>L-aspartate + L-glutamine + ATP + H2O = L-asparagine + L-glutamate + AMP + diphosphate + H(+)</text>
        <dbReference type="Rhea" id="RHEA:12228"/>
        <dbReference type="ChEBI" id="CHEBI:15377"/>
        <dbReference type="ChEBI" id="CHEBI:15378"/>
        <dbReference type="ChEBI" id="CHEBI:29985"/>
        <dbReference type="ChEBI" id="CHEBI:29991"/>
        <dbReference type="ChEBI" id="CHEBI:30616"/>
        <dbReference type="ChEBI" id="CHEBI:33019"/>
        <dbReference type="ChEBI" id="CHEBI:58048"/>
        <dbReference type="ChEBI" id="CHEBI:58359"/>
        <dbReference type="ChEBI" id="CHEBI:456215"/>
        <dbReference type="EC" id="6.3.5.4"/>
    </reaction>
</comment>
<dbReference type="GO" id="GO:0006529">
    <property type="term" value="P:asparagine biosynthetic process"/>
    <property type="evidence" value="ECO:0007669"/>
    <property type="project" value="InterPro"/>
</dbReference>
<dbReference type="Pfam" id="PF00733">
    <property type="entry name" value="Asn_synthase"/>
    <property type="match status" value="1"/>
</dbReference>
<proteinExistence type="predicted"/>
<keyword evidence="6" id="KW-1185">Reference proteome</keyword>